<feature type="transmembrane region" description="Helical" evidence="5">
    <location>
        <begin position="44"/>
        <end position="65"/>
    </location>
</feature>
<gene>
    <name evidence="7" type="ORF">SAMN06265338_101274</name>
</gene>
<feature type="transmembrane region" description="Helical" evidence="5">
    <location>
        <begin position="86"/>
        <end position="113"/>
    </location>
</feature>
<evidence type="ECO:0000259" key="6">
    <source>
        <dbReference type="Pfam" id="PF00324"/>
    </source>
</evidence>
<proteinExistence type="predicted"/>
<dbReference type="RefSeq" id="WP_088518767.1">
    <property type="nucleotide sequence ID" value="NZ_FYDG01000001.1"/>
</dbReference>
<dbReference type="Pfam" id="PF00324">
    <property type="entry name" value="AA_permease"/>
    <property type="match status" value="1"/>
</dbReference>
<evidence type="ECO:0000256" key="4">
    <source>
        <dbReference type="ARBA" id="ARBA00023136"/>
    </source>
</evidence>
<dbReference type="PANTHER" id="PTHR42770:SF16">
    <property type="entry name" value="AMINO ACID PERMEASE"/>
    <property type="match status" value="1"/>
</dbReference>
<dbReference type="InterPro" id="IPR050367">
    <property type="entry name" value="APC_superfamily"/>
</dbReference>
<keyword evidence="3 5" id="KW-1133">Transmembrane helix</keyword>
<dbReference type="Proteomes" id="UP000198418">
    <property type="component" value="Unassembled WGS sequence"/>
</dbReference>
<protein>
    <submittedName>
        <fullName evidence="7">Amino acid/polyamine/organocation transporter, APC superfamily</fullName>
    </submittedName>
</protein>
<dbReference type="EMBL" id="FYDG01000001">
    <property type="protein sequence ID" value="SNB52530.1"/>
    <property type="molecule type" value="Genomic_DNA"/>
</dbReference>
<dbReference type="GO" id="GO:0016020">
    <property type="term" value="C:membrane"/>
    <property type="evidence" value="ECO:0007669"/>
    <property type="project" value="UniProtKB-SubCell"/>
</dbReference>
<evidence type="ECO:0000313" key="8">
    <source>
        <dbReference type="Proteomes" id="UP000198418"/>
    </source>
</evidence>
<dbReference type="InterPro" id="IPR004841">
    <property type="entry name" value="AA-permease/SLC12A_dom"/>
</dbReference>
<keyword evidence="4 5" id="KW-0472">Membrane</keyword>
<organism evidence="7 8">
    <name type="scientific">Rhodoblastus acidophilus</name>
    <name type="common">Rhodopseudomonas acidophila</name>
    <dbReference type="NCBI Taxonomy" id="1074"/>
    <lineage>
        <taxon>Bacteria</taxon>
        <taxon>Pseudomonadati</taxon>
        <taxon>Pseudomonadota</taxon>
        <taxon>Alphaproteobacteria</taxon>
        <taxon>Hyphomicrobiales</taxon>
        <taxon>Rhodoblastaceae</taxon>
        <taxon>Rhodoblastus</taxon>
    </lineage>
</organism>
<feature type="domain" description="Amino acid permease/ SLC12A" evidence="6">
    <location>
        <begin position="30"/>
        <end position="393"/>
    </location>
</feature>
<evidence type="ECO:0000256" key="5">
    <source>
        <dbReference type="SAM" id="Phobius"/>
    </source>
</evidence>
<feature type="transmembrane region" description="Helical" evidence="5">
    <location>
        <begin position="420"/>
        <end position="439"/>
    </location>
</feature>
<comment type="subcellular location">
    <subcellularLocation>
        <location evidence="1">Membrane</location>
        <topology evidence="1">Multi-pass membrane protein</topology>
    </subcellularLocation>
</comment>
<feature type="transmembrane region" description="Helical" evidence="5">
    <location>
        <begin position="355"/>
        <end position="381"/>
    </location>
</feature>
<dbReference type="AlphaFoldDB" id="A0A212PZS4"/>
<name>A0A212PZS4_RHOAC</name>
<evidence type="ECO:0000256" key="2">
    <source>
        <dbReference type="ARBA" id="ARBA00022692"/>
    </source>
</evidence>
<evidence type="ECO:0000256" key="3">
    <source>
        <dbReference type="ARBA" id="ARBA00022989"/>
    </source>
</evidence>
<feature type="transmembrane region" description="Helical" evidence="5">
    <location>
        <begin position="280"/>
        <end position="305"/>
    </location>
</feature>
<dbReference type="PANTHER" id="PTHR42770">
    <property type="entry name" value="AMINO ACID TRANSPORTER-RELATED"/>
    <property type="match status" value="1"/>
</dbReference>
<dbReference type="OrthoDB" id="9804700at2"/>
<keyword evidence="8" id="KW-1185">Reference proteome</keyword>
<evidence type="ECO:0000256" key="1">
    <source>
        <dbReference type="ARBA" id="ARBA00004141"/>
    </source>
</evidence>
<feature type="transmembrane region" description="Helical" evidence="5">
    <location>
        <begin position="194"/>
        <end position="217"/>
    </location>
</feature>
<feature type="transmembrane region" description="Helical" evidence="5">
    <location>
        <begin position="229"/>
        <end position="249"/>
    </location>
</feature>
<evidence type="ECO:0000313" key="7">
    <source>
        <dbReference type="EMBL" id="SNB52530.1"/>
    </source>
</evidence>
<feature type="transmembrane region" description="Helical" evidence="5">
    <location>
        <begin position="119"/>
        <end position="141"/>
    </location>
</feature>
<accession>A0A212PZS4</accession>
<dbReference type="Gene3D" id="1.20.1740.10">
    <property type="entry name" value="Amino acid/polyamine transporter I"/>
    <property type="match status" value="1"/>
</dbReference>
<keyword evidence="2 5" id="KW-0812">Transmembrane</keyword>
<dbReference type="GO" id="GO:0055085">
    <property type="term" value="P:transmembrane transport"/>
    <property type="evidence" value="ECO:0007669"/>
    <property type="project" value="InterPro"/>
</dbReference>
<feature type="transmembrane region" description="Helical" evidence="5">
    <location>
        <begin position="326"/>
        <end position="349"/>
    </location>
</feature>
<feature type="transmembrane region" description="Helical" evidence="5">
    <location>
        <begin position="153"/>
        <end position="174"/>
    </location>
</feature>
<reference evidence="8" key="1">
    <citation type="submission" date="2017-06" db="EMBL/GenBank/DDBJ databases">
        <authorList>
            <person name="Varghese N."/>
            <person name="Submissions S."/>
        </authorList>
    </citation>
    <scope>NUCLEOTIDE SEQUENCE [LARGE SCALE GENOMIC DNA]</scope>
    <source>
        <strain evidence="8">DSM 137</strain>
    </source>
</reference>
<feature type="transmembrane region" description="Helical" evidence="5">
    <location>
        <begin position="393"/>
        <end position="414"/>
    </location>
</feature>
<sequence length="460" mass="48966">MSELRKDSLSFVETLGQSVANVSPTLTPALSIAVVAGTAGTGSWFVYLLSAISMLVVGVNIGKLARQFPVAGSFFIYVSRVLGPSWGMLSGWSMLLAYLATAMALTVATSIFVKTMLTALGVTVAPPALLLYVVVSALAWFLSSRDIRLSSRIGLTLEAISVAIILFVCIAILFTHGFSLDMKQVKMVGLDASAIPQAVVFGIFGFVGFESAATLAKETRNPEATIPRAINWTAVAAGAFFVFTTYVITMGFDDDTAKLAGSSAPLADILSGESPLLTAFVYFGATISSFACALASLNAFGRLLYSLGRYQFVHQSMGMVHAEHKTPHVALGVGAALNFVLCAVLVAAGSETETFGWYGTMASFGFIVVYFMCSLCAPLYFRQIGKEKRRHNMVGELGMILMGGALVGSVYPAPAYPLNLLPYIFVAYLAVGVAWYFILKLRAPQTLLGIEHDMEVAGEA</sequence>
<dbReference type="PIRSF" id="PIRSF006060">
    <property type="entry name" value="AA_transporter"/>
    <property type="match status" value="1"/>
</dbReference>